<keyword evidence="5" id="KW-0547">Nucleotide-binding</keyword>
<dbReference type="PANTHER" id="PTHR43289:SF6">
    <property type="entry name" value="SERINE_THREONINE-PROTEIN KINASE NEKL-3"/>
    <property type="match status" value="1"/>
</dbReference>
<evidence type="ECO:0000259" key="10">
    <source>
        <dbReference type="PROSITE" id="PS50011"/>
    </source>
</evidence>
<dbReference type="SUPFAM" id="SSF56112">
    <property type="entry name" value="Protein kinase-like (PK-like)"/>
    <property type="match status" value="1"/>
</dbReference>
<dbReference type="AlphaFoldDB" id="A0AAU7DH73"/>
<dbReference type="GO" id="GO:0005524">
    <property type="term" value="F:ATP binding"/>
    <property type="evidence" value="ECO:0007669"/>
    <property type="project" value="UniProtKB-KW"/>
</dbReference>
<name>A0AAU7DH73_9BACT</name>
<evidence type="ECO:0000256" key="6">
    <source>
        <dbReference type="ARBA" id="ARBA00022777"/>
    </source>
</evidence>
<dbReference type="InterPro" id="IPR000719">
    <property type="entry name" value="Prot_kinase_dom"/>
</dbReference>
<dbReference type="SMART" id="SM00028">
    <property type="entry name" value="TPR"/>
    <property type="match status" value="10"/>
</dbReference>
<keyword evidence="3" id="KW-0808">Transferase</keyword>
<dbReference type="PROSITE" id="PS50011">
    <property type="entry name" value="PROTEIN_KINASE_DOM"/>
    <property type="match status" value="1"/>
</dbReference>
<feature type="repeat" description="TPR" evidence="9">
    <location>
        <begin position="619"/>
        <end position="652"/>
    </location>
</feature>
<dbReference type="InterPro" id="IPR011990">
    <property type="entry name" value="TPR-like_helical_dom_sf"/>
</dbReference>
<dbReference type="RefSeq" id="WP_348261950.1">
    <property type="nucleotide sequence ID" value="NZ_CP121196.1"/>
</dbReference>
<dbReference type="PROSITE" id="PS00108">
    <property type="entry name" value="PROTEIN_KINASE_ST"/>
    <property type="match status" value="1"/>
</dbReference>
<dbReference type="Pfam" id="PF07719">
    <property type="entry name" value="TPR_2"/>
    <property type="match status" value="1"/>
</dbReference>
<organism evidence="11">
    <name type="scientific">Telmatobacter sp. DSM 110680</name>
    <dbReference type="NCBI Taxonomy" id="3036704"/>
    <lineage>
        <taxon>Bacteria</taxon>
        <taxon>Pseudomonadati</taxon>
        <taxon>Acidobacteriota</taxon>
        <taxon>Terriglobia</taxon>
        <taxon>Terriglobales</taxon>
        <taxon>Acidobacteriaceae</taxon>
        <taxon>Telmatobacter</taxon>
    </lineage>
</organism>
<evidence type="ECO:0000256" key="3">
    <source>
        <dbReference type="ARBA" id="ARBA00022679"/>
    </source>
</evidence>
<dbReference type="PANTHER" id="PTHR43289">
    <property type="entry name" value="MITOGEN-ACTIVATED PROTEIN KINASE KINASE KINASE 20-RELATED"/>
    <property type="match status" value="1"/>
</dbReference>
<evidence type="ECO:0000256" key="1">
    <source>
        <dbReference type="ARBA" id="ARBA00012513"/>
    </source>
</evidence>
<dbReference type="PROSITE" id="PS50293">
    <property type="entry name" value="TPR_REGION"/>
    <property type="match status" value="2"/>
</dbReference>
<dbReference type="SUPFAM" id="SSF48452">
    <property type="entry name" value="TPR-like"/>
    <property type="match status" value="2"/>
</dbReference>
<evidence type="ECO:0000313" key="11">
    <source>
        <dbReference type="EMBL" id="XBH16721.1"/>
    </source>
</evidence>
<dbReference type="Gene3D" id="1.10.510.10">
    <property type="entry name" value="Transferase(Phosphotransferase) domain 1"/>
    <property type="match status" value="1"/>
</dbReference>
<dbReference type="InterPro" id="IPR019734">
    <property type="entry name" value="TPR_rpt"/>
</dbReference>
<dbReference type="Gene3D" id="1.25.40.10">
    <property type="entry name" value="Tetratricopeptide repeat domain"/>
    <property type="match status" value="4"/>
</dbReference>
<keyword evidence="4" id="KW-0677">Repeat</keyword>
<keyword evidence="2" id="KW-0723">Serine/threonine-protein kinase</keyword>
<accession>A0AAU7DH73</accession>
<dbReference type="PROSITE" id="PS50005">
    <property type="entry name" value="TPR"/>
    <property type="match status" value="4"/>
</dbReference>
<feature type="repeat" description="TPR" evidence="9">
    <location>
        <begin position="585"/>
        <end position="618"/>
    </location>
</feature>
<dbReference type="EMBL" id="CP121196">
    <property type="protein sequence ID" value="XBH16721.1"/>
    <property type="molecule type" value="Genomic_DNA"/>
</dbReference>
<sequence>MPVLKTSFSEGELIAGNYRVLSIAGSGGMGVVYRARDQRLDRTVALKFLPAELNASQREKERFLREARTASSLDHPNIGVIHGIEETADGLTFIVMAYYEGSSLAQRIQKGSMKLYEAIAIARQMAQGLGEAHRHGIVHRDVKPSNVMLTSSGLAKIVDFGLARAMTEQTASQTGVTGTVRYMSPEQAMDRPVDQRCDIWALGVVFAEMLTGSSPFHAESITSMLFSILNDPPKNLDSVHPALQPVLYHALAKDPERRYGSCAEFLADLTAAEKQIPAAEADADLTKKLPSTGRGNRTNAHTKRLIAEASRGAWGPAATASSPVTNWLLAALVVLLAVGLSLGFITPLREKIVALVTGAHTEKHVAVLPFDNIGSNPENAALTDGLMDSLAGRLSNLDVGNQSLWVVPNSEVRRRNINDPGDALKQLGANLVIKGSVQRDGSDIRLTVNLIDTKNLRQVGSAMVEDPTGDLSSLEDEAVSRLAKLMNISVTADMLRNTGGSLNPAAYEDYLTALGYTQRYDKPGNLDLAIASLQKAIQTDPAFALGFAQMAEAYRLKYIVEQNTHWLDEAQAYCQKATELDNRVPAVYVTLAQIHDALGKHDLALQEFQHALKLDPKDAEAMGGLARSYEQSGRTADAEKTWQESLALRPDDWNGYNTLGAFYDRQGKYPQAIEAYQHALQITPDNAEVYSNLGSAYVDQGGEKNMPLAEDALKKSIALSPGYPAYANLGMLYMQEKRYDEAATATEHALKINGNDYMVWNNLMIAYDGAKQPEKAAAVRHKAEELAEKVVQLKPRDALAQSTLASLYAADKMNDKAMARIRTSLALAPDDPNVLSNVGEAYEFLGDRTQALQFIEKSLAKGYALEDIRNTPGLQSLVADPRFKPAGK</sequence>
<dbReference type="CDD" id="cd14014">
    <property type="entry name" value="STKc_PknB_like"/>
    <property type="match status" value="1"/>
</dbReference>
<feature type="repeat" description="TPR" evidence="9">
    <location>
        <begin position="723"/>
        <end position="756"/>
    </location>
</feature>
<gene>
    <name evidence="11" type="ORF">P8935_19365</name>
</gene>
<keyword evidence="6 11" id="KW-0418">Kinase</keyword>
<dbReference type="Pfam" id="PF14559">
    <property type="entry name" value="TPR_19"/>
    <property type="match status" value="1"/>
</dbReference>
<proteinExistence type="predicted"/>
<keyword evidence="7 9" id="KW-0802">TPR repeat</keyword>
<feature type="repeat" description="TPR" evidence="9">
    <location>
        <begin position="653"/>
        <end position="686"/>
    </location>
</feature>
<protein>
    <recommendedName>
        <fullName evidence="1">non-specific serine/threonine protein kinase</fullName>
        <ecNumber evidence="1">2.7.11.1</ecNumber>
    </recommendedName>
</protein>
<dbReference type="FunFam" id="1.10.510.10:FF:000021">
    <property type="entry name" value="Serine/threonine protein kinase"/>
    <property type="match status" value="1"/>
</dbReference>
<evidence type="ECO:0000256" key="4">
    <source>
        <dbReference type="ARBA" id="ARBA00022737"/>
    </source>
</evidence>
<dbReference type="InterPro" id="IPR008271">
    <property type="entry name" value="Ser/Thr_kinase_AS"/>
</dbReference>
<evidence type="ECO:0000256" key="2">
    <source>
        <dbReference type="ARBA" id="ARBA00022527"/>
    </source>
</evidence>
<keyword evidence="8" id="KW-0067">ATP-binding</keyword>
<reference evidence="11" key="1">
    <citation type="submission" date="2023-03" db="EMBL/GenBank/DDBJ databases">
        <title>Edaphobacter sp.</title>
        <authorList>
            <person name="Huber K.J."/>
            <person name="Papendorf J."/>
            <person name="Pilke C."/>
            <person name="Bunk B."/>
            <person name="Sproeer C."/>
            <person name="Pester M."/>
        </authorList>
    </citation>
    <scope>NUCLEOTIDE SEQUENCE</scope>
    <source>
        <strain evidence="11">DSM 110680</strain>
    </source>
</reference>
<dbReference type="InterPro" id="IPR011009">
    <property type="entry name" value="Kinase-like_dom_sf"/>
</dbReference>
<evidence type="ECO:0000256" key="9">
    <source>
        <dbReference type="PROSITE-ProRule" id="PRU00339"/>
    </source>
</evidence>
<dbReference type="Pfam" id="PF00069">
    <property type="entry name" value="Pkinase"/>
    <property type="match status" value="1"/>
</dbReference>
<feature type="domain" description="Protein kinase" evidence="10">
    <location>
        <begin position="18"/>
        <end position="270"/>
    </location>
</feature>
<dbReference type="SMART" id="SM00220">
    <property type="entry name" value="S_TKc"/>
    <property type="match status" value="1"/>
</dbReference>
<evidence type="ECO:0000256" key="7">
    <source>
        <dbReference type="ARBA" id="ARBA00022803"/>
    </source>
</evidence>
<dbReference type="Gene3D" id="3.30.200.20">
    <property type="entry name" value="Phosphorylase Kinase, domain 1"/>
    <property type="match status" value="1"/>
</dbReference>
<evidence type="ECO:0000256" key="5">
    <source>
        <dbReference type="ARBA" id="ARBA00022741"/>
    </source>
</evidence>
<dbReference type="GO" id="GO:0004674">
    <property type="term" value="F:protein serine/threonine kinase activity"/>
    <property type="evidence" value="ECO:0007669"/>
    <property type="project" value="UniProtKB-KW"/>
</dbReference>
<dbReference type="InterPro" id="IPR013105">
    <property type="entry name" value="TPR_2"/>
</dbReference>
<evidence type="ECO:0000256" key="8">
    <source>
        <dbReference type="ARBA" id="ARBA00022840"/>
    </source>
</evidence>
<dbReference type="Pfam" id="PF13414">
    <property type="entry name" value="TPR_11"/>
    <property type="match status" value="1"/>
</dbReference>
<dbReference type="EC" id="2.7.11.1" evidence="1"/>